<organism evidence="4 5">
    <name type="scientific">Desulfosarcina alkanivorans</name>
    <dbReference type="NCBI Taxonomy" id="571177"/>
    <lineage>
        <taxon>Bacteria</taxon>
        <taxon>Pseudomonadati</taxon>
        <taxon>Thermodesulfobacteriota</taxon>
        <taxon>Desulfobacteria</taxon>
        <taxon>Desulfobacterales</taxon>
        <taxon>Desulfosarcinaceae</taxon>
        <taxon>Desulfosarcina</taxon>
    </lineage>
</organism>
<dbReference type="CDD" id="cd04678">
    <property type="entry name" value="NUDIX_MTH2_Nudt15"/>
    <property type="match status" value="1"/>
</dbReference>
<dbReference type="KEGG" id="dalk:DSCA_15040"/>
<dbReference type="InterPro" id="IPR020084">
    <property type="entry name" value="NUDIX_hydrolase_CS"/>
</dbReference>
<dbReference type="SUPFAM" id="SSF55811">
    <property type="entry name" value="Nudix"/>
    <property type="match status" value="1"/>
</dbReference>
<dbReference type="GO" id="GO:0016787">
    <property type="term" value="F:hydrolase activity"/>
    <property type="evidence" value="ECO:0007669"/>
    <property type="project" value="UniProtKB-KW"/>
</dbReference>
<keyword evidence="5" id="KW-1185">Reference proteome</keyword>
<dbReference type="PANTHER" id="PTHR16099">
    <property type="entry name" value="8-OXO-DGTP DIPHOSPHATES NUDT15"/>
    <property type="match status" value="1"/>
</dbReference>
<comment type="similarity">
    <text evidence="2">Belongs to the Nudix hydrolase family.</text>
</comment>
<sequence>MNGEKRPYIGVAVIVVRNGRVLLGKRKNAHGAGTWQFPGGHLEYGESIEDCARRELFEETGLAVVSMRRGPYTNDFFEDEQKHYVTLFVVADRTTGEACLKEPDKCDGWEWFPWSDLPQPHFLPVTNLLAQNFTPAGSPSPASFIKNEMAAMASREAAKALRRFFKTGPGGYAEGDVFIGIKVPELRKLARTYRNEDMAVVLDLLRSPVHEHRQLALFLLIRHFRKAGSEEQAGIVDLYLSHTRYVNNWDLVDCSAHTIVGAFLLDRDRGILYRLVRSPHLWERRIAIVATWHFIRNGQVADTFKLAALLLTDTEDLIHKSVGWMLREAGKHDESALLAFLETHYRRMPRTTLRYAIERFPQPRRRSLLKGIF</sequence>
<proteinExistence type="inferred from homology"/>
<dbReference type="RefSeq" id="WP_155315822.1">
    <property type="nucleotide sequence ID" value="NZ_AP021874.1"/>
</dbReference>
<dbReference type="PRINTS" id="PR00502">
    <property type="entry name" value="NUDIXFAMILY"/>
</dbReference>
<evidence type="ECO:0000313" key="5">
    <source>
        <dbReference type="Proteomes" id="UP000427906"/>
    </source>
</evidence>
<dbReference type="EMBL" id="AP021874">
    <property type="protein sequence ID" value="BBO67574.1"/>
    <property type="molecule type" value="Genomic_DNA"/>
</dbReference>
<evidence type="ECO:0000313" key="4">
    <source>
        <dbReference type="EMBL" id="BBO67574.1"/>
    </source>
</evidence>
<dbReference type="PROSITE" id="PS51462">
    <property type="entry name" value="NUDIX"/>
    <property type="match status" value="1"/>
</dbReference>
<dbReference type="InterPro" id="IPR014825">
    <property type="entry name" value="DNA_alkylation"/>
</dbReference>
<dbReference type="Pfam" id="PF00293">
    <property type="entry name" value="NUDIX"/>
    <property type="match status" value="1"/>
</dbReference>
<reference evidence="4 5" key="1">
    <citation type="submission" date="2019-11" db="EMBL/GenBank/DDBJ databases">
        <title>Comparative genomics of hydrocarbon-degrading Desulfosarcina strains.</title>
        <authorList>
            <person name="Watanabe M."/>
            <person name="Kojima H."/>
            <person name="Fukui M."/>
        </authorList>
    </citation>
    <scope>NUCLEOTIDE SEQUENCE [LARGE SCALE GENOMIC DNA]</scope>
    <source>
        <strain evidence="4 5">PL12</strain>
    </source>
</reference>
<dbReference type="PANTHER" id="PTHR16099:SF5">
    <property type="entry name" value="NUCLEOTIDE TRIPHOSPHATE DIPHOSPHATASE NUDT15"/>
    <property type="match status" value="1"/>
</dbReference>
<dbReference type="InterPro" id="IPR020476">
    <property type="entry name" value="Nudix_hydrolase"/>
</dbReference>
<dbReference type="Gene3D" id="3.90.79.10">
    <property type="entry name" value="Nucleoside Triphosphate Pyrophosphohydrolase"/>
    <property type="match status" value="1"/>
</dbReference>
<accession>A0A5K7YMJ1</accession>
<protein>
    <recommendedName>
        <fullName evidence="3">Nudix hydrolase domain-containing protein</fullName>
    </recommendedName>
</protein>
<dbReference type="SUPFAM" id="SSF48371">
    <property type="entry name" value="ARM repeat"/>
    <property type="match status" value="1"/>
</dbReference>
<dbReference type="FunFam" id="3.90.79.10:FF:000060">
    <property type="entry name" value="Nudix hydrolase 1"/>
    <property type="match status" value="1"/>
</dbReference>
<dbReference type="Proteomes" id="UP000427906">
    <property type="component" value="Chromosome"/>
</dbReference>
<dbReference type="InterPro" id="IPR000086">
    <property type="entry name" value="NUDIX_hydrolase_dom"/>
</dbReference>
<dbReference type="InterPro" id="IPR016024">
    <property type="entry name" value="ARM-type_fold"/>
</dbReference>
<dbReference type="Gene3D" id="1.25.10.90">
    <property type="match status" value="1"/>
</dbReference>
<name>A0A5K7YMJ1_9BACT</name>
<evidence type="ECO:0000256" key="2">
    <source>
        <dbReference type="RuleBase" id="RU003476"/>
    </source>
</evidence>
<feature type="domain" description="Nudix hydrolase" evidence="3">
    <location>
        <begin position="4"/>
        <end position="135"/>
    </location>
</feature>
<dbReference type="Pfam" id="PF08713">
    <property type="entry name" value="DNA_alkylation"/>
    <property type="match status" value="1"/>
</dbReference>
<dbReference type="OrthoDB" id="9775346at2"/>
<gene>
    <name evidence="4" type="ORF">DSCA_15040</name>
</gene>
<keyword evidence="1 2" id="KW-0378">Hydrolase</keyword>
<evidence type="ECO:0000256" key="1">
    <source>
        <dbReference type="ARBA" id="ARBA00022801"/>
    </source>
</evidence>
<dbReference type="PROSITE" id="PS00893">
    <property type="entry name" value="NUDIX_BOX"/>
    <property type="match status" value="1"/>
</dbReference>
<dbReference type="AlphaFoldDB" id="A0A5K7YMJ1"/>
<dbReference type="InterPro" id="IPR015797">
    <property type="entry name" value="NUDIX_hydrolase-like_dom_sf"/>
</dbReference>
<dbReference type="CDD" id="cd06561">
    <property type="entry name" value="AlkD_like"/>
    <property type="match status" value="1"/>
</dbReference>
<evidence type="ECO:0000259" key="3">
    <source>
        <dbReference type="PROSITE" id="PS51462"/>
    </source>
</evidence>